<evidence type="ECO:0000256" key="2">
    <source>
        <dbReference type="ARBA" id="ARBA00022448"/>
    </source>
</evidence>
<organism evidence="15 16">
    <name type="scientific">Podospora didyma</name>
    <dbReference type="NCBI Taxonomy" id="330526"/>
    <lineage>
        <taxon>Eukaryota</taxon>
        <taxon>Fungi</taxon>
        <taxon>Dikarya</taxon>
        <taxon>Ascomycota</taxon>
        <taxon>Pezizomycotina</taxon>
        <taxon>Sordariomycetes</taxon>
        <taxon>Sordariomycetidae</taxon>
        <taxon>Sordariales</taxon>
        <taxon>Podosporaceae</taxon>
        <taxon>Podospora</taxon>
    </lineage>
</organism>
<evidence type="ECO:0000256" key="8">
    <source>
        <dbReference type="ARBA" id="ARBA00022989"/>
    </source>
</evidence>
<evidence type="ECO:0000256" key="5">
    <source>
        <dbReference type="ARBA" id="ARBA00022741"/>
    </source>
</evidence>
<keyword evidence="10 12" id="KW-0472">Membrane</keyword>
<feature type="compositionally biased region" description="Basic and acidic residues" evidence="11">
    <location>
        <begin position="518"/>
        <end position="532"/>
    </location>
</feature>
<reference evidence="15" key="1">
    <citation type="journal article" date="2023" name="Mol. Phylogenet. Evol.">
        <title>Genome-scale phylogeny and comparative genomics of the fungal order Sordariales.</title>
        <authorList>
            <person name="Hensen N."/>
            <person name="Bonometti L."/>
            <person name="Westerberg I."/>
            <person name="Brannstrom I.O."/>
            <person name="Guillou S."/>
            <person name="Cros-Aarteil S."/>
            <person name="Calhoun S."/>
            <person name="Haridas S."/>
            <person name="Kuo A."/>
            <person name="Mondo S."/>
            <person name="Pangilinan J."/>
            <person name="Riley R."/>
            <person name="LaButti K."/>
            <person name="Andreopoulos B."/>
            <person name="Lipzen A."/>
            <person name="Chen C."/>
            <person name="Yan M."/>
            <person name="Daum C."/>
            <person name="Ng V."/>
            <person name="Clum A."/>
            <person name="Steindorff A."/>
            <person name="Ohm R.A."/>
            <person name="Martin F."/>
            <person name="Silar P."/>
            <person name="Natvig D.O."/>
            <person name="Lalanne C."/>
            <person name="Gautier V."/>
            <person name="Ament-Velasquez S.L."/>
            <person name="Kruys A."/>
            <person name="Hutchinson M.I."/>
            <person name="Powell A.J."/>
            <person name="Barry K."/>
            <person name="Miller A.N."/>
            <person name="Grigoriev I.V."/>
            <person name="Debuchy R."/>
            <person name="Gladieux P."/>
            <person name="Hiltunen Thoren M."/>
            <person name="Johannesson H."/>
        </authorList>
    </citation>
    <scope>NUCLEOTIDE SEQUENCE</scope>
    <source>
        <strain evidence="15">CBS 232.78</strain>
    </source>
</reference>
<feature type="transmembrane region" description="Helical" evidence="12">
    <location>
        <begin position="125"/>
        <end position="142"/>
    </location>
</feature>
<dbReference type="Gene3D" id="1.20.1560.10">
    <property type="entry name" value="ABC transporter type 1, transmembrane domain"/>
    <property type="match status" value="1"/>
</dbReference>
<name>A0AAE0K2G9_9PEZI</name>
<dbReference type="InterPro" id="IPR003439">
    <property type="entry name" value="ABC_transporter-like_ATP-bd"/>
</dbReference>
<evidence type="ECO:0000256" key="12">
    <source>
        <dbReference type="SAM" id="Phobius"/>
    </source>
</evidence>
<evidence type="ECO:0000256" key="9">
    <source>
        <dbReference type="ARBA" id="ARBA00023002"/>
    </source>
</evidence>
<keyword evidence="7" id="KW-0067">ATP-binding</keyword>
<dbReference type="Gene3D" id="3.50.50.60">
    <property type="entry name" value="FAD/NAD(P)-binding domain"/>
    <property type="match status" value="1"/>
</dbReference>
<dbReference type="GO" id="GO:0016887">
    <property type="term" value="F:ATP hydrolysis activity"/>
    <property type="evidence" value="ECO:0007669"/>
    <property type="project" value="InterPro"/>
</dbReference>
<keyword evidence="9" id="KW-0560">Oxidoreductase</keyword>
<dbReference type="AlphaFoldDB" id="A0AAE0K2G9"/>
<feature type="transmembrane region" description="Helical" evidence="12">
    <location>
        <begin position="553"/>
        <end position="572"/>
    </location>
</feature>
<evidence type="ECO:0000259" key="14">
    <source>
        <dbReference type="PROSITE" id="PS50929"/>
    </source>
</evidence>
<keyword evidence="3" id="KW-0285">Flavoprotein</keyword>
<evidence type="ECO:0000259" key="13">
    <source>
        <dbReference type="PROSITE" id="PS50893"/>
    </source>
</evidence>
<gene>
    <name evidence="15" type="ORF">B0H63DRAFT_528802</name>
</gene>
<evidence type="ECO:0000256" key="10">
    <source>
        <dbReference type="ARBA" id="ARBA00023136"/>
    </source>
</evidence>
<reference evidence="15" key="2">
    <citation type="submission" date="2023-06" db="EMBL/GenBank/DDBJ databases">
        <authorList>
            <consortium name="Lawrence Berkeley National Laboratory"/>
            <person name="Haridas S."/>
            <person name="Hensen N."/>
            <person name="Bonometti L."/>
            <person name="Westerberg I."/>
            <person name="Brannstrom I.O."/>
            <person name="Guillou S."/>
            <person name="Cros-Aarteil S."/>
            <person name="Calhoun S."/>
            <person name="Kuo A."/>
            <person name="Mondo S."/>
            <person name="Pangilinan J."/>
            <person name="Riley R."/>
            <person name="LaButti K."/>
            <person name="Andreopoulos B."/>
            <person name="Lipzen A."/>
            <person name="Chen C."/>
            <person name="Yanf M."/>
            <person name="Daum C."/>
            <person name="Ng V."/>
            <person name="Clum A."/>
            <person name="Steindorff A."/>
            <person name="Ohm R."/>
            <person name="Martin F."/>
            <person name="Silar P."/>
            <person name="Natvig D."/>
            <person name="Lalanne C."/>
            <person name="Gautier V."/>
            <person name="Ament-velasquez S.L."/>
            <person name="Kruys A."/>
            <person name="Hutchinson M.I."/>
            <person name="Powell A.J."/>
            <person name="Barry K."/>
            <person name="Miller A.N."/>
            <person name="Grigoriev I.V."/>
            <person name="Debuchy R."/>
            <person name="Gladieux P."/>
            <person name="Thoren M.H."/>
            <person name="Johannesson H."/>
        </authorList>
    </citation>
    <scope>NUCLEOTIDE SEQUENCE</scope>
    <source>
        <strain evidence="15">CBS 232.78</strain>
    </source>
</reference>
<feature type="transmembrane region" description="Helical" evidence="12">
    <location>
        <begin position="685"/>
        <end position="705"/>
    </location>
</feature>
<dbReference type="Gene3D" id="3.40.50.300">
    <property type="entry name" value="P-loop containing nucleotide triphosphate hydrolases"/>
    <property type="match status" value="1"/>
</dbReference>
<dbReference type="InterPro" id="IPR011527">
    <property type="entry name" value="ABC1_TM_dom"/>
</dbReference>
<feature type="domain" description="ABC transporter" evidence="13">
    <location>
        <begin position="293"/>
        <end position="510"/>
    </location>
</feature>
<dbReference type="EMBL" id="JAULSW010000010">
    <property type="protein sequence ID" value="KAK3368432.1"/>
    <property type="molecule type" value="Genomic_DNA"/>
</dbReference>
<evidence type="ECO:0000313" key="16">
    <source>
        <dbReference type="Proteomes" id="UP001285441"/>
    </source>
</evidence>
<keyword evidence="4 12" id="KW-0812">Transmembrane</keyword>
<dbReference type="GO" id="GO:0016491">
    <property type="term" value="F:oxidoreductase activity"/>
    <property type="evidence" value="ECO:0007669"/>
    <property type="project" value="UniProtKB-KW"/>
</dbReference>
<dbReference type="InterPro" id="IPR003593">
    <property type="entry name" value="AAA+_ATPase"/>
</dbReference>
<keyword evidence="2" id="KW-0813">Transport</keyword>
<comment type="caution">
    <text evidence="15">The sequence shown here is derived from an EMBL/GenBank/DDBJ whole genome shotgun (WGS) entry which is preliminary data.</text>
</comment>
<keyword evidence="16" id="KW-1185">Reference proteome</keyword>
<evidence type="ECO:0000256" key="3">
    <source>
        <dbReference type="ARBA" id="ARBA00022630"/>
    </source>
</evidence>
<feature type="region of interest" description="Disordered" evidence="11">
    <location>
        <begin position="515"/>
        <end position="534"/>
    </location>
</feature>
<dbReference type="GO" id="GO:0005524">
    <property type="term" value="F:ATP binding"/>
    <property type="evidence" value="ECO:0007669"/>
    <property type="project" value="UniProtKB-KW"/>
</dbReference>
<evidence type="ECO:0000256" key="4">
    <source>
        <dbReference type="ARBA" id="ARBA00022692"/>
    </source>
</evidence>
<dbReference type="Pfam" id="PF01494">
    <property type="entry name" value="FAD_binding_3"/>
    <property type="match status" value="1"/>
</dbReference>
<sequence length="740" mass="80817">MAERPFKKVTIVEAGPSGLLLAVLLGKHSIPGQILEASDHLDQSTTKYGATIEWEHKVVDIGQDADTAWVNIETPAGRKMIEGDYIVGADGANSQIRRSVFGDEFPGVIELAIASWLLYYQLGPAFLVPIVIFLICTGLTLGRGKFTGKPFRAAMQFLQKRVALSAAVTPDLVAIKASAMASGLAALIHGYRVKQIDAMRRFRILTTVSTVLTFAPNLLSPVVTFSTSMGNRTVASQPSPRSAELEFLESESHIGNRLPMGDSDGNADVGTTKSPAVINTNAPSIEAPDLIQVQQDTVTHVITTENCKLGWKNETWFLKNVKLCLPRATFTLLLGPVASGKSMLCKALLGEVPINLTIRESIMGGFGDVTSFNGPWYEDVVRACHVAQDFAFLPHGDQTRVGSKGSALSGGQRRRLALTRAIYARPELAVFDDPFGGIDSCKESLVARDVFGPEGILRRQNTTVLLTAQSARHLPFMDQVIILRDKGVVFQGPAGGMELKPELSPRDAAVSDLSSMSRDMDPAQAPEKKDHSVPSWGPCQPSILFLLDRYPPLALYLLLAACFFFLFNFSTVRLQFWAAANKNQDGQNRRTTSFYLGTYLGLQVVCLCMLALDVWLLGNVMGPKADLHLHFRTLRTLIRALLQFYSTVDSSVPTGYLSQDMGIVDNELNSSFGNTAAVIATESPYLLAGYPILLAVLFCVQKVYLRTSTQLRHLVLESKDPLHKHFIETVNGLVTIRAFG</sequence>
<evidence type="ECO:0000313" key="15">
    <source>
        <dbReference type="EMBL" id="KAK3368432.1"/>
    </source>
</evidence>
<feature type="domain" description="ABC transmembrane type-1" evidence="14">
    <location>
        <begin position="553"/>
        <end position="740"/>
    </location>
</feature>
<dbReference type="SUPFAM" id="SSF90123">
    <property type="entry name" value="ABC transporter transmembrane region"/>
    <property type="match status" value="1"/>
</dbReference>
<dbReference type="Proteomes" id="UP001285441">
    <property type="component" value="Unassembled WGS sequence"/>
</dbReference>
<feature type="transmembrane region" description="Helical" evidence="12">
    <location>
        <begin position="593"/>
        <end position="617"/>
    </location>
</feature>
<dbReference type="SUPFAM" id="SSF52540">
    <property type="entry name" value="P-loop containing nucleoside triphosphate hydrolases"/>
    <property type="match status" value="1"/>
</dbReference>
<dbReference type="InterPro" id="IPR036188">
    <property type="entry name" value="FAD/NAD-bd_sf"/>
</dbReference>
<dbReference type="InterPro" id="IPR027417">
    <property type="entry name" value="P-loop_NTPase"/>
</dbReference>
<dbReference type="PROSITE" id="PS50893">
    <property type="entry name" value="ABC_TRANSPORTER_2"/>
    <property type="match status" value="1"/>
</dbReference>
<evidence type="ECO:0000256" key="11">
    <source>
        <dbReference type="SAM" id="MobiDB-lite"/>
    </source>
</evidence>
<dbReference type="PANTHER" id="PTHR24223">
    <property type="entry name" value="ATP-BINDING CASSETTE SUB-FAMILY C"/>
    <property type="match status" value="1"/>
</dbReference>
<dbReference type="InterPro" id="IPR050173">
    <property type="entry name" value="ABC_transporter_C-like"/>
</dbReference>
<dbReference type="SMART" id="SM00382">
    <property type="entry name" value="AAA"/>
    <property type="match status" value="1"/>
</dbReference>
<dbReference type="SUPFAM" id="SSF51905">
    <property type="entry name" value="FAD/NAD(P)-binding domain"/>
    <property type="match status" value="1"/>
</dbReference>
<accession>A0AAE0K2G9</accession>
<evidence type="ECO:0000256" key="7">
    <source>
        <dbReference type="ARBA" id="ARBA00022840"/>
    </source>
</evidence>
<protein>
    <recommendedName>
        <fullName evidence="17">ABC transporter domain-containing protein</fullName>
    </recommendedName>
</protein>
<comment type="subcellular location">
    <subcellularLocation>
        <location evidence="1">Membrane</location>
    </subcellularLocation>
</comment>
<evidence type="ECO:0000256" key="6">
    <source>
        <dbReference type="ARBA" id="ARBA00022827"/>
    </source>
</evidence>
<keyword evidence="6" id="KW-0274">FAD</keyword>
<dbReference type="GO" id="GO:0071949">
    <property type="term" value="F:FAD binding"/>
    <property type="evidence" value="ECO:0007669"/>
    <property type="project" value="InterPro"/>
</dbReference>
<keyword evidence="8 12" id="KW-1133">Transmembrane helix</keyword>
<proteinExistence type="predicted"/>
<dbReference type="GO" id="GO:0140359">
    <property type="term" value="F:ABC-type transporter activity"/>
    <property type="evidence" value="ECO:0007669"/>
    <property type="project" value="InterPro"/>
</dbReference>
<dbReference type="PROSITE" id="PS50929">
    <property type="entry name" value="ABC_TM1F"/>
    <property type="match status" value="1"/>
</dbReference>
<evidence type="ECO:0008006" key="17">
    <source>
        <dbReference type="Google" id="ProtNLM"/>
    </source>
</evidence>
<dbReference type="InterPro" id="IPR002938">
    <property type="entry name" value="FAD-bd"/>
</dbReference>
<dbReference type="InterPro" id="IPR036640">
    <property type="entry name" value="ABC1_TM_sf"/>
</dbReference>
<dbReference type="Pfam" id="PF00005">
    <property type="entry name" value="ABC_tran"/>
    <property type="match status" value="1"/>
</dbReference>
<keyword evidence="5" id="KW-0547">Nucleotide-binding</keyword>
<dbReference type="Pfam" id="PF00664">
    <property type="entry name" value="ABC_membrane"/>
    <property type="match status" value="1"/>
</dbReference>
<evidence type="ECO:0000256" key="1">
    <source>
        <dbReference type="ARBA" id="ARBA00004370"/>
    </source>
</evidence>
<dbReference type="PANTHER" id="PTHR24223:SF399">
    <property type="entry name" value="ABC TRANSPORTER ATNG"/>
    <property type="match status" value="1"/>
</dbReference>
<feature type="transmembrane region" description="Helical" evidence="12">
    <location>
        <begin position="202"/>
        <end position="219"/>
    </location>
</feature>
<dbReference type="GO" id="GO:0016020">
    <property type="term" value="C:membrane"/>
    <property type="evidence" value="ECO:0007669"/>
    <property type="project" value="UniProtKB-SubCell"/>
</dbReference>